<feature type="transmembrane region" description="Helical" evidence="1">
    <location>
        <begin position="136"/>
        <end position="157"/>
    </location>
</feature>
<organism evidence="2 3">
    <name type="scientific">Caldinitratiruptor microaerophilus</name>
    <dbReference type="NCBI Taxonomy" id="671077"/>
    <lineage>
        <taxon>Bacteria</taxon>
        <taxon>Bacillati</taxon>
        <taxon>Bacillota</taxon>
        <taxon>Clostridia</taxon>
        <taxon>Eubacteriales</taxon>
        <taxon>Symbiobacteriaceae</taxon>
        <taxon>Caldinitratiruptor</taxon>
    </lineage>
</organism>
<dbReference type="KEGG" id="cmic:caldi_30920"/>
<keyword evidence="1" id="KW-0472">Membrane</keyword>
<name>A0AA35CMS1_9FIRM</name>
<evidence type="ECO:0000313" key="2">
    <source>
        <dbReference type="EMBL" id="BDG62002.1"/>
    </source>
</evidence>
<dbReference type="Proteomes" id="UP001163687">
    <property type="component" value="Chromosome"/>
</dbReference>
<feature type="transmembrane region" description="Helical" evidence="1">
    <location>
        <begin position="7"/>
        <end position="28"/>
    </location>
</feature>
<feature type="transmembrane region" description="Helical" evidence="1">
    <location>
        <begin position="81"/>
        <end position="99"/>
    </location>
</feature>
<proteinExistence type="predicted"/>
<feature type="transmembrane region" description="Helical" evidence="1">
    <location>
        <begin position="105"/>
        <end position="124"/>
    </location>
</feature>
<keyword evidence="1" id="KW-0812">Transmembrane</keyword>
<evidence type="ECO:0000256" key="1">
    <source>
        <dbReference type="SAM" id="Phobius"/>
    </source>
</evidence>
<evidence type="ECO:0000313" key="3">
    <source>
        <dbReference type="Proteomes" id="UP001163687"/>
    </source>
</evidence>
<accession>A0AA35CMS1</accession>
<feature type="transmembrane region" description="Helical" evidence="1">
    <location>
        <begin position="48"/>
        <end position="69"/>
    </location>
</feature>
<gene>
    <name evidence="2" type="ORF">caldi_30920</name>
</gene>
<keyword evidence="3" id="KW-1185">Reference proteome</keyword>
<feature type="transmembrane region" description="Helical" evidence="1">
    <location>
        <begin position="241"/>
        <end position="268"/>
    </location>
</feature>
<feature type="transmembrane region" description="Helical" evidence="1">
    <location>
        <begin position="216"/>
        <end position="235"/>
    </location>
</feature>
<sequence>MERALQALWLVAFADFLFGRLLTRVGIFMPKTPGVLAAYRLLSDLGQIAFNLSFLGGTLALAWALRLLARAGGAGARLPRLAAVAAATAAMAVLAAPAAPGPAVSLATSAVLGLAVLLLGAVAIGRARAPATRLGLGCALGANLAWYGAASAQLLAATLGLPADLAAVTPVLGSGELLALVAPVALALGVVPAPAPGRIRWLRSPGRLLSGTEGRAAALALASAAAFGAGYAAGADLGGVLAIWSLGFTLVWPAPLYAIAAGAGLYLLLRLLAGSPPERLRAVGLGLLFCAGLVLQTNQQHVLVLLAWTLLGLESLPAAANARPALPGGEPA</sequence>
<protein>
    <submittedName>
        <fullName evidence="2">Uncharacterized protein</fullName>
    </submittedName>
</protein>
<dbReference type="AlphaFoldDB" id="A0AA35CMS1"/>
<dbReference type="RefSeq" id="WP_264842615.1">
    <property type="nucleotide sequence ID" value="NZ_AP025628.1"/>
</dbReference>
<reference evidence="2" key="1">
    <citation type="submission" date="2022-03" db="EMBL/GenBank/DDBJ databases">
        <title>Complete genome sequence of Caldinitratiruptor microaerophilus.</title>
        <authorList>
            <person name="Mukaiyama R."/>
            <person name="Nishiyama T."/>
            <person name="Ueda K."/>
        </authorList>
    </citation>
    <scope>NUCLEOTIDE SEQUENCE</scope>
    <source>
        <strain evidence="2">JCM 16183</strain>
    </source>
</reference>
<dbReference type="EMBL" id="AP025628">
    <property type="protein sequence ID" value="BDG62002.1"/>
    <property type="molecule type" value="Genomic_DNA"/>
</dbReference>
<keyword evidence="1" id="KW-1133">Transmembrane helix</keyword>
<feature type="transmembrane region" description="Helical" evidence="1">
    <location>
        <begin position="177"/>
        <end position="195"/>
    </location>
</feature>